<gene>
    <name evidence="1" type="ORF">CEXT_542491</name>
</gene>
<organism evidence="1 2">
    <name type="scientific">Caerostris extrusa</name>
    <name type="common">Bark spider</name>
    <name type="synonym">Caerostris bankana</name>
    <dbReference type="NCBI Taxonomy" id="172846"/>
    <lineage>
        <taxon>Eukaryota</taxon>
        <taxon>Metazoa</taxon>
        <taxon>Ecdysozoa</taxon>
        <taxon>Arthropoda</taxon>
        <taxon>Chelicerata</taxon>
        <taxon>Arachnida</taxon>
        <taxon>Araneae</taxon>
        <taxon>Araneomorphae</taxon>
        <taxon>Entelegynae</taxon>
        <taxon>Araneoidea</taxon>
        <taxon>Araneidae</taxon>
        <taxon>Caerostris</taxon>
    </lineage>
</organism>
<comment type="caution">
    <text evidence="1">The sequence shown here is derived from an EMBL/GenBank/DDBJ whole genome shotgun (WGS) entry which is preliminary data.</text>
</comment>
<accession>A0AAV4NWI0</accession>
<proteinExistence type="predicted"/>
<dbReference type="EMBL" id="BPLR01003832">
    <property type="protein sequence ID" value="GIX89169.1"/>
    <property type="molecule type" value="Genomic_DNA"/>
</dbReference>
<keyword evidence="2" id="KW-1185">Reference proteome</keyword>
<feature type="non-terminal residue" evidence="1">
    <location>
        <position position="72"/>
    </location>
</feature>
<reference evidence="1 2" key="1">
    <citation type="submission" date="2021-06" db="EMBL/GenBank/DDBJ databases">
        <title>Caerostris extrusa draft genome.</title>
        <authorList>
            <person name="Kono N."/>
            <person name="Arakawa K."/>
        </authorList>
    </citation>
    <scope>NUCLEOTIDE SEQUENCE [LARGE SCALE GENOMIC DNA]</scope>
</reference>
<evidence type="ECO:0000313" key="1">
    <source>
        <dbReference type="EMBL" id="GIX89169.1"/>
    </source>
</evidence>
<dbReference type="Proteomes" id="UP001054945">
    <property type="component" value="Unassembled WGS sequence"/>
</dbReference>
<protein>
    <submittedName>
        <fullName evidence="1">Uncharacterized protein</fullName>
    </submittedName>
</protein>
<evidence type="ECO:0000313" key="2">
    <source>
        <dbReference type="Proteomes" id="UP001054945"/>
    </source>
</evidence>
<name>A0AAV4NWI0_CAEEX</name>
<dbReference type="AlphaFoldDB" id="A0AAV4NWI0"/>
<sequence length="72" mass="8207">MVSQPASPPHGPLDHINHKNAQPSLTFSQSFFDFLTSWFCRPGNLLQRILMFNLESNTPHQNLTPTLQLFLS</sequence>